<comment type="caution">
    <text evidence="4">The sequence shown here is derived from an EMBL/GenBank/DDBJ whole genome shotgun (WGS) entry which is preliminary data.</text>
</comment>
<dbReference type="AlphaFoldDB" id="A0AAW2C098"/>
<evidence type="ECO:0008006" key="6">
    <source>
        <dbReference type="Google" id="ProtNLM"/>
    </source>
</evidence>
<keyword evidence="5" id="KW-1185">Reference proteome</keyword>
<evidence type="ECO:0000256" key="1">
    <source>
        <dbReference type="SAM" id="MobiDB-lite"/>
    </source>
</evidence>
<feature type="compositionally biased region" description="Acidic residues" evidence="1">
    <location>
        <begin position="502"/>
        <end position="518"/>
    </location>
</feature>
<dbReference type="PANTHER" id="PTHR32166:SF121">
    <property type="entry name" value="DUF659 DOMAIN-CONTAINING PROTEIN"/>
    <property type="match status" value="1"/>
</dbReference>
<protein>
    <recommendedName>
        <fullName evidence="6">DUF659 domain-containing protein</fullName>
    </recommendedName>
</protein>
<feature type="domain" description="DUF659" evidence="2">
    <location>
        <begin position="137"/>
        <end position="220"/>
    </location>
</feature>
<feature type="region of interest" description="Disordered" evidence="1">
    <location>
        <begin position="502"/>
        <end position="564"/>
    </location>
</feature>
<dbReference type="Pfam" id="PF04937">
    <property type="entry name" value="DUF659"/>
    <property type="match status" value="1"/>
</dbReference>
<evidence type="ECO:0000259" key="2">
    <source>
        <dbReference type="Pfam" id="PF04937"/>
    </source>
</evidence>
<dbReference type="InterPro" id="IPR012337">
    <property type="entry name" value="RNaseH-like_sf"/>
</dbReference>
<dbReference type="InterPro" id="IPR007021">
    <property type="entry name" value="DUF659"/>
</dbReference>
<dbReference type="InterPro" id="IPR008906">
    <property type="entry name" value="HATC_C_dom"/>
</dbReference>
<reference evidence="4 5" key="1">
    <citation type="submission" date="2024-01" db="EMBL/GenBank/DDBJ databases">
        <title>A telomere-to-telomere, gap-free genome of sweet tea (Lithocarpus litseifolius).</title>
        <authorList>
            <person name="Zhou J."/>
        </authorList>
    </citation>
    <scope>NUCLEOTIDE SEQUENCE [LARGE SCALE GENOMIC DNA]</scope>
    <source>
        <strain evidence="4">Zhou-2022a</strain>
        <tissue evidence="4">Leaf</tissue>
    </source>
</reference>
<dbReference type="EMBL" id="JAZDWU010000009">
    <property type="protein sequence ID" value="KAK9990797.1"/>
    <property type="molecule type" value="Genomic_DNA"/>
</dbReference>
<accession>A0AAW2C098</accession>
<name>A0AAW2C098_9ROSI</name>
<feature type="domain" description="HAT C-terminal dimerisation" evidence="3">
    <location>
        <begin position="369"/>
        <end position="431"/>
    </location>
</feature>
<evidence type="ECO:0000259" key="3">
    <source>
        <dbReference type="Pfam" id="PF05699"/>
    </source>
</evidence>
<dbReference type="PANTHER" id="PTHR32166">
    <property type="entry name" value="OSJNBA0013A04.12 PROTEIN"/>
    <property type="match status" value="1"/>
</dbReference>
<organism evidence="4 5">
    <name type="scientific">Lithocarpus litseifolius</name>
    <dbReference type="NCBI Taxonomy" id="425828"/>
    <lineage>
        <taxon>Eukaryota</taxon>
        <taxon>Viridiplantae</taxon>
        <taxon>Streptophyta</taxon>
        <taxon>Embryophyta</taxon>
        <taxon>Tracheophyta</taxon>
        <taxon>Spermatophyta</taxon>
        <taxon>Magnoliopsida</taxon>
        <taxon>eudicotyledons</taxon>
        <taxon>Gunneridae</taxon>
        <taxon>Pentapetalae</taxon>
        <taxon>rosids</taxon>
        <taxon>fabids</taxon>
        <taxon>Fagales</taxon>
        <taxon>Fagaceae</taxon>
        <taxon>Lithocarpus</taxon>
    </lineage>
</organism>
<dbReference type="Pfam" id="PF05699">
    <property type="entry name" value="Dimer_Tnp_hAT"/>
    <property type="match status" value="1"/>
</dbReference>
<gene>
    <name evidence="4" type="ORF">SO802_025782</name>
</gene>
<dbReference type="Proteomes" id="UP001459277">
    <property type="component" value="Unassembled WGS sequence"/>
</dbReference>
<dbReference type="GO" id="GO:0046983">
    <property type="term" value="F:protein dimerization activity"/>
    <property type="evidence" value="ECO:0007669"/>
    <property type="project" value="InterPro"/>
</dbReference>
<feature type="compositionally biased region" description="Acidic residues" evidence="1">
    <location>
        <begin position="534"/>
        <end position="544"/>
    </location>
</feature>
<proteinExistence type="predicted"/>
<dbReference type="SUPFAM" id="SSF53098">
    <property type="entry name" value="Ribonuclease H-like"/>
    <property type="match status" value="1"/>
</dbReference>
<evidence type="ECO:0000313" key="4">
    <source>
        <dbReference type="EMBL" id="KAK9990797.1"/>
    </source>
</evidence>
<feature type="region of interest" description="Disordered" evidence="1">
    <location>
        <begin position="39"/>
        <end position="77"/>
    </location>
</feature>
<evidence type="ECO:0000313" key="5">
    <source>
        <dbReference type="Proteomes" id="UP001459277"/>
    </source>
</evidence>
<sequence length="564" mass="64920">MESASVPSNEHASTTGFNANSSSVRVKCDLAWDHVTEELKDGKSGGNRSGPSSFPPRSNLGKRKVGDIGNYVAPRTTPGAQTSIKSVLAGKEKKLRVDMVIARWMYDACISINAVNSSYYQPMLNVVASYGPRYKGPNYHALRVPLLSEAKREVQLIVDSHRSYWANTGCTIMADGWTDTRHRTLINFLVYYPKGIIFIRSIDASDLEIEKMDHVAKLAKRASKITVFIYNHVALQAWLRTRNNWAEIVRPGLTRFATTFIALGSLKEHKHDLQALVTSKFYVESRYAKDKKAKAVVKIILDNQFWNDCHVIMHIMSPLIRLLHIVDSDEKPAMVYVYDGMYRVIDGIKKKFKDKKRLWEPFVNIIKDHEWWKFFGSCAPTLQKFVIRILSQTAASSGCERNWSVFEQIHTKRRNRLEHQRLNDLVYVHYNHRLKKRYILYNLLVSMFLKFNKTEFWLVEDEEPPSLEHEEIENPLYEEGAYPIEEGSSNHLQRDMDNEVIEDDDDINLESFSDEDDAPPGFRGKNHPIHVKDEEDEDEDDDNDASGGAFGSHDDIDFNFLHKK</sequence>